<evidence type="ECO:0000256" key="1">
    <source>
        <dbReference type="SAM" id="MobiDB-lite"/>
    </source>
</evidence>
<protein>
    <submittedName>
        <fullName evidence="2">Uncharacterized protein</fullName>
    </submittedName>
</protein>
<dbReference type="AlphaFoldDB" id="A0A9Q3VR28"/>
<keyword evidence="3" id="KW-1185">Reference proteome</keyword>
<name>A0A9Q3VR28_9ACTN</name>
<dbReference type="RefSeq" id="WP_232649975.1">
    <property type="nucleotide sequence ID" value="NZ_JAJSBI010000009.1"/>
</dbReference>
<gene>
    <name evidence="2" type="ORF">LJ657_19775</name>
</gene>
<feature type="compositionally biased region" description="Polar residues" evidence="1">
    <location>
        <begin position="29"/>
        <end position="39"/>
    </location>
</feature>
<organism evidence="2 3">
    <name type="scientific">Streptomyces guryensis</name>
    <dbReference type="NCBI Taxonomy" id="2886947"/>
    <lineage>
        <taxon>Bacteria</taxon>
        <taxon>Bacillati</taxon>
        <taxon>Actinomycetota</taxon>
        <taxon>Actinomycetes</taxon>
        <taxon>Kitasatosporales</taxon>
        <taxon>Streptomycetaceae</taxon>
        <taxon>Streptomyces</taxon>
    </lineage>
</organism>
<feature type="region of interest" description="Disordered" evidence="1">
    <location>
        <begin position="29"/>
        <end position="56"/>
    </location>
</feature>
<evidence type="ECO:0000313" key="3">
    <source>
        <dbReference type="Proteomes" id="UP001108029"/>
    </source>
</evidence>
<reference evidence="2" key="1">
    <citation type="submission" date="2021-12" db="EMBL/GenBank/DDBJ databases">
        <authorList>
            <person name="Lee J.-H."/>
            <person name="Kim S.-B."/>
        </authorList>
    </citation>
    <scope>NUCLEOTIDE SEQUENCE</scope>
    <source>
        <strain evidence="2">NR30</strain>
    </source>
</reference>
<sequence length="56" mass="5895">MTTRPRPSNPVRLVPEFGPINEALFKATGNGSVPQSAISAGQPVGNTAPARPARRR</sequence>
<accession>A0A9Q3VR28</accession>
<dbReference type="EMBL" id="JAJSBI010000009">
    <property type="protein sequence ID" value="MCD9875858.1"/>
    <property type="molecule type" value="Genomic_DNA"/>
</dbReference>
<comment type="caution">
    <text evidence="2">The sequence shown here is derived from an EMBL/GenBank/DDBJ whole genome shotgun (WGS) entry which is preliminary data.</text>
</comment>
<proteinExistence type="predicted"/>
<dbReference type="Proteomes" id="UP001108029">
    <property type="component" value="Unassembled WGS sequence"/>
</dbReference>
<evidence type="ECO:0000313" key="2">
    <source>
        <dbReference type="EMBL" id="MCD9875858.1"/>
    </source>
</evidence>